<dbReference type="Proteomes" id="UP000616724">
    <property type="component" value="Unassembled WGS sequence"/>
</dbReference>
<proteinExistence type="predicted"/>
<dbReference type="EMBL" id="BOOH01000023">
    <property type="protein sequence ID" value="GIH77005.1"/>
    <property type="molecule type" value="Genomic_DNA"/>
</dbReference>
<protein>
    <submittedName>
        <fullName evidence="1">Uncharacterized protein</fullName>
    </submittedName>
</protein>
<evidence type="ECO:0000313" key="1">
    <source>
        <dbReference type="EMBL" id="GIH77005.1"/>
    </source>
</evidence>
<keyword evidence="2" id="KW-1185">Reference proteome</keyword>
<name>A0A8J3RLU9_9ACTN</name>
<dbReference type="RefSeq" id="WP_203891562.1">
    <property type="nucleotide sequence ID" value="NZ_BOOH01000023.1"/>
</dbReference>
<evidence type="ECO:0000313" key="2">
    <source>
        <dbReference type="Proteomes" id="UP000616724"/>
    </source>
</evidence>
<comment type="caution">
    <text evidence="1">The sequence shown here is derived from an EMBL/GenBank/DDBJ whole genome shotgun (WGS) entry which is preliminary data.</text>
</comment>
<sequence>MKYVDLNASMPLPAGGVIHGVTSPLTYLERLPEFADALPAGARVFATDPLHYDFYGPRCVKDLKLEQISFGGTGGEHFMELAFRHNCWKHEEDLVIRYEGVSDYRLDIAAPSGIEPRSVVILDEILPHPDGCSHEIALRPGTVMVVCRDLTATWEEADCPEKQPSRG</sequence>
<organism evidence="1 2">
    <name type="scientific">Planobispora longispora</name>
    <dbReference type="NCBI Taxonomy" id="28887"/>
    <lineage>
        <taxon>Bacteria</taxon>
        <taxon>Bacillati</taxon>
        <taxon>Actinomycetota</taxon>
        <taxon>Actinomycetes</taxon>
        <taxon>Streptosporangiales</taxon>
        <taxon>Streptosporangiaceae</taxon>
        <taxon>Planobispora</taxon>
    </lineage>
</organism>
<gene>
    <name evidence="1" type="ORF">Plo01_34340</name>
</gene>
<reference evidence="1 2" key="1">
    <citation type="submission" date="2021-01" db="EMBL/GenBank/DDBJ databases">
        <title>Whole genome shotgun sequence of Planobispora longispora NBRC 13918.</title>
        <authorList>
            <person name="Komaki H."/>
            <person name="Tamura T."/>
        </authorList>
    </citation>
    <scope>NUCLEOTIDE SEQUENCE [LARGE SCALE GENOMIC DNA]</scope>
    <source>
        <strain evidence="1 2">NBRC 13918</strain>
    </source>
</reference>
<accession>A0A8J3RLU9</accession>
<dbReference type="AlphaFoldDB" id="A0A8J3RLU9"/>